<dbReference type="Gene3D" id="3.90.280.10">
    <property type="entry name" value="PEBP-like"/>
    <property type="match status" value="1"/>
</dbReference>
<accession>D0EKG0</accession>
<protein>
    <submittedName>
        <fullName evidence="1">FT-like protein 1N</fullName>
    </submittedName>
    <submittedName>
        <fullName evidence="2">FT-like protein 2N</fullName>
    </submittedName>
</protein>
<dbReference type="SUPFAM" id="SSF49777">
    <property type="entry name" value="PEBP-like"/>
    <property type="match status" value="1"/>
</dbReference>
<dbReference type="EMBL" id="GQ847852">
    <property type="protein sequence ID" value="ACX34085.1"/>
    <property type="molecule type" value="mRNA"/>
</dbReference>
<evidence type="ECO:0000313" key="1">
    <source>
        <dbReference type="EMBL" id="ACX34067.1"/>
    </source>
</evidence>
<dbReference type="AlphaFoldDB" id="D0EKG0"/>
<dbReference type="InterPro" id="IPR036610">
    <property type="entry name" value="PEBP-like_sf"/>
</dbReference>
<organism evidence="1">
    <name type="scientific">Platanus acerifolia</name>
    <name type="common">London plane tree</name>
    <dbReference type="NCBI Taxonomy" id="140101"/>
    <lineage>
        <taxon>Eukaryota</taxon>
        <taxon>Viridiplantae</taxon>
        <taxon>Streptophyta</taxon>
        <taxon>Embryophyta</taxon>
        <taxon>Tracheophyta</taxon>
        <taxon>Spermatophyta</taxon>
        <taxon>Magnoliopsida</taxon>
        <taxon>Proteales</taxon>
        <taxon>Platanaceae</taxon>
        <taxon>Platanus</taxon>
    </lineage>
</organism>
<dbReference type="EMBL" id="GQ847834">
    <property type="protein sequence ID" value="ACX34067.1"/>
    <property type="molecule type" value="mRNA"/>
</dbReference>
<dbReference type="PANTHER" id="PTHR11362:SF9">
    <property type="entry name" value="PROTEIN FLOWERING LOCUS T-RELATED"/>
    <property type="match status" value="1"/>
</dbReference>
<sequence length="114" mass="12639">MPRVRDPLVVGRVIGDVLDPFTSSISLRVTYGNREVSNGCEFRPSAVVNQPRVEIGGNDLRTCYTLVMVDPDAPSPSEPNLREYLHWARDSALREPTSNCGDSPLCFCVVSTNW</sequence>
<dbReference type="PANTHER" id="PTHR11362">
    <property type="entry name" value="PHOSPHATIDYLETHANOLAMINE-BINDING PROTEIN"/>
    <property type="match status" value="1"/>
</dbReference>
<name>D0EKG0_PLAAC</name>
<reference evidence="1" key="1">
    <citation type="journal article" date="2011" name="Plant Biol.">
        <title>The FLOWERING LOCUS T orthologous gene of Platanus acerifolia is expressed as alternatively spliced forms with distinct spatial and temporal patterns.</title>
        <authorList>
            <person name="Zhang J."/>
            <person name="Liu G."/>
            <person name="Guo C."/>
            <person name="He Y."/>
            <person name="Li Z."/>
            <person name="Ning G."/>
            <person name="Shi X."/>
            <person name="Bao M."/>
        </authorList>
    </citation>
    <scope>NUCLEOTIDE SEQUENCE</scope>
</reference>
<evidence type="ECO:0000313" key="2">
    <source>
        <dbReference type="EMBL" id="ACX34085.1"/>
    </source>
</evidence>
<dbReference type="InterPro" id="IPR035810">
    <property type="entry name" value="PEBP_euk"/>
</dbReference>
<gene>
    <name evidence="1" type="primary">FT</name>
</gene>
<proteinExistence type="evidence at transcript level"/>
<dbReference type="InterPro" id="IPR001858">
    <property type="entry name" value="Phosphatidylethanolamine-bd_CS"/>
</dbReference>
<dbReference type="PROSITE" id="PS01220">
    <property type="entry name" value="PBP"/>
    <property type="match status" value="1"/>
</dbReference>